<keyword evidence="3" id="KW-1185">Reference proteome</keyword>
<dbReference type="SUPFAM" id="SSF47413">
    <property type="entry name" value="lambda repressor-like DNA-binding domains"/>
    <property type="match status" value="1"/>
</dbReference>
<dbReference type="GO" id="GO:0003677">
    <property type="term" value="F:DNA binding"/>
    <property type="evidence" value="ECO:0007669"/>
    <property type="project" value="InterPro"/>
</dbReference>
<name>A0A1I0DL42_9FIRM</name>
<gene>
    <name evidence="2" type="ORF">SAMN04487772_11535</name>
</gene>
<dbReference type="InterPro" id="IPR010982">
    <property type="entry name" value="Lambda_DNA-bd_dom_sf"/>
</dbReference>
<sequence>MKKDSKNENLIKYNYSKLLGKIKEMYDTQEKFALALGIGRVSLSQRLNGKLEFSQNEILKSCDLLKIKKKDIPIYFFVEDSLQ</sequence>
<dbReference type="Gene3D" id="1.10.260.40">
    <property type="entry name" value="lambda repressor-like DNA-binding domains"/>
    <property type="match status" value="1"/>
</dbReference>
<dbReference type="RefSeq" id="WP_242939722.1">
    <property type="nucleotide sequence ID" value="NZ_FOHN01000015.1"/>
</dbReference>
<evidence type="ECO:0000259" key="1">
    <source>
        <dbReference type="PROSITE" id="PS50943"/>
    </source>
</evidence>
<evidence type="ECO:0000313" key="3">
    <source>
        <dbReference type="Proteomes" id="UP000199800"/>
    </source>
</evidence>
<dbReference type="AlphaFoldDB" id="A0A1I0DL42"/>
<dbReference type="Pfam" id="PF05339">
    <property type="entry name" value="DUF739"/>
    <property type="match status" value="1"/>
</dbReference>
<dbReference type="STRING" id="29364.SAMN04487772_11535"/>
<evidence type="ECO:0000313" key="2">
    <source>
        <dbReference type="EMBL" id="SET33013.1"/>
    </source>
</evidence>
<dbReference type="InterPro" id="IPR001387">
    <property type="entry name" value="Cro/C1-type_HTH"/>
</dbReference>
<reference evidence="2 3" key="1">
    <citation type="submission" date="2016-10" db="EMBL/GenBank/DDBJ databases">
        <authorList>
            <person name="de Groot N.N."/>
        </authorList>
    </citation>
    <scope>NUCLEOTIDE SEQUENCE [LARGE SCALE GENOMIC DNA]</scope>
    <source>
        <strain evidence="2 3">DSM 1801</strain>
    </source>
</reference>
<dbReference type="EMBL" id="FOHN01000015">
    <property type="protein sequence ID" value="SET33013.1"/>
    <property type="molecule type" value="Genomic_DNA"/>
</dbReference>
<dbReference type="InterPro" id="IPR008003">
    <property type="entry name" value="DUF739"/>
</dbReference>
<organism evidence="2 3">
    <name type="scientific">[Clostridium] polysaccharolyticum</name>
    <dbReference type="NCBI Taxonomy" id="29364"/>
    <lineage>
        <taxon>Bacteria</taxon>
        <taxon>Bacillati</taxon>
        <taxon>Bacillota</taxon>
        <taxon>Clostridia</taxon>
        <taxon>Lachnospirales</taxon>
        <taxon>Lachnospiraceae</taxon>
    </lineage>
</organism>
<dbReference type="PROSITE" id="PS50943">
    <property type="entry name" value="HTH_CROC1"/>
    <property type="match status" value="1"/>
</dbReference>
<proteinExistence type="predicted"/>
<protein>
    <recommendedName>
        <fullName evidence="1">HTH cro/C1-type domain-containing protein</fullName>
    </recommendedName>
</protein>
<feature type="domain" description="HTH cro/C1-type" evidence="1">
    <location>
        <begin position="28"/>
        <end position="72"/>
    </location>
</feature>
<accession>A0A1I0DL42</accession>
<dbReference type="Proteomes" id="UP000199800">
    <property type="component" value="Unassembled WGS sequence"/>
</dbReference>